<keyword evidence="8" id="KW-1185">Reference proteome</keyword>
<evidence type="ECO:0000256" key="1">
    <source>
        <dbReference type="ARBA" id="ARBA00010790"/>
    </source>
</evidence>
<dbReference type="STRING" id="1182541.W9XR99"/>
<dbReference type="Gene3D" id="3.50.50.60">
    <property type="entry name" value="FAD/NAD(P)-binding domain"/>
    <property type="match status" value="1"/>
</dbReference>
<feature type="binding site" evidence="3">
    <location>
        <begin position="498"/>
        <end position="499"/>
    </location>
    <ligand>
        <name>FAD</name>
        <dbReference type="ChEBI" id="CHEBI:57692"/>
    </ligand>
</feature>
<dbReference type="GO" id="GO:0016614">
    <property type="term" value="F:oxidoreductase activity, acting on CH-OH group of donors"/>
    <property type="evidence" value="ECO:0007669"/>
    <property type="project" value="InterPro"/>
</dbReference>
<evidence type="ECO:0000259" key="6">
    <source>
        <dbReference type="PROSITE" id="PS00624"/>
    </source>
</evidence>
<feature type="binding site" evidence="3">
    <location>
        <begin position="93"/>
        <end position="96"/>
    </location>
    <ligand>
        <name>FAD</name>
        <dbReference type="ChEBI" id="CHEBI:57692"/>
    </ligand>
</feature>
<reference evidence="7 8" key="1">
    <citation type="submission" date="2013-03" db="EMBL/GenBank/DDBJ databases">
        <title>The Genome Sequence of Capronia coronata CBS 617.96.</title>
        <authorList>
            <consortium name="The Broad Institute Genomics Platform"/>
            <person name="Cuomo C."/>
            <person name="de Hoog S."/>
            <person name="Gorbushina A."/>
            <person name="Walker B."/>
            <person name="Young S.K."/>
            <person name="Zeng Q."/>
            <person name="Gargeya S."/>
            <person name="Fitzgerald M."/>
            <person name="Haas B."/>
            <person name="Abouelleil A."/>
            <person name="Allen A.W."/>
            <person name="Alvarado L."/>
            <person name="Arachchi H.M."/>
            <person name="Berlin A.M."/>
            <person name="Chapman S.B."/>
            <person name="Gainer-Dewar J."/>
            <person name="Goldberg J."/>
            <person name="Griggs A."/>
            <person name="Gujja S."/>
            <person name="Hansen M."/>
            <person name="Howarth C."/>
            <person name="Imamovic A."/>
            <person name="Ireland A."/>
            <person name="Larimer J."/>
            <person name="McCowan C."/>
            <person name="Murphy C."/>
            <person name="Pearson M."/>
            <person name="Poon T.W."/>
            <person name="Priest M."/>
            <person name="Roberts A."/>
            <person name="Saif S."/>
            <person name="Shea T."/>
            <person name="Sisk P."/>
            <person name="Sykes S."/>
            <person name="Wortman J."/>
            <person name="Nusbaum C."/>
            <person name="Birren B."/>
        </authorList>
    </citation>
    <scope>NUCLEOTIDE SEQUENCE [LARGE SCALE GENOMIC DNA]</scope>
    <source>
        <strain evidence="7 8">CBS 617.96</strain>
    </source>
</reference>
<dbReference type="Proteomes" id="UP000019484">
    <property type="component" value="Unassembled WGS sequence"/>
</dbReference>
<accession>W9XR99</accession>
<comment type="caution">
    <text evidence="7">The sequence shown here is derived from an EMBL/GenBank/DDBJ whole genome shotgun (WGS) entry which is preliminary data.</text>
</comment>
<dbReference type="InterPro" id="IPR012132">
    <property type="entry name" value="GMC_OxRdtase"/>
</dbReference>
<evidence type="ECO:0000259" key="5">
    <source>
        <dbReference type="PROSITE" id="PS00623"/>
    </source>
</evidence>
<gene>
    <name evidence="7" type="ORF">A1O1_06700</name>
</gene>
<name>W9XR99_9EURO</name>
<dbReference type="PANTHER" id="PTHR11552">
    <property type="entry name" value="GLUCOSE-METHANOL-CHOLINE GMC OXIDOREDUCTASE"/>
    <property type="match status" value="1"/>
</dbReference>
<feature type="binding site" evidence="3">
    <location>
        <position position="232"/>
    </location>
    <ligand>
        <name>FAD</name>
        <dbReference type="ChEBI" id="CHEBI:57692"/>
    </ligand>
</feature>
<feature type="active site" description="Proton acceptor" evidence="2">
    <location>
        <position position="542"/>
    </location>
</feature>
<keyword evidence="4" id="KW-0285">Flavoprotein</keyword>
<feature type="domain" description="Glucose-methanol-choline oxidoreductase N-terminal" evidence="5">
    <location>
        <begin position="83"/>
        <end position="106"/>
    </location>
</feature>
<organism evidence="7 8">
    <name type="scientific">Capronia coronata CBS 617.96</name>
    <dbReference type="NCBI Taxonomy" id="1182541"/>
    <lineage>
        <taxon>Eukaryota</taxon>
        <taxon>Fungi</taxon>
        <taxon>Dikarya</taxon>
        <taxon>Ascomycota</taxon>
        <taxon>Pezizomycotina</taxon>
        <taxon>Eurotiomycetes</taxon>
        <taxon>Chaetothyriomycetidae</taxon>
        <taxon>Chaetothyriales</taxon>
        <taxon>Herpotrichiellaceae</taxon>
        <taxon>Capronia</taxon>
    </lineage>
</organism>
<dbReference type="InterPro" id="IPR036188">
    <property type="entry name" value="FAD/NAD-bd_sf"/>
</dbReference>
<dbReference type="AlphaFoldDB" id="W9XR99"/>
<dbReference type="InterPro" id="IPR007867">
    <property type="entry name" value="GMC_OxRtase_C"/>
</dbReference>
<comment type="cofactor">
    <cofactor evidence="3">
        <name>FAD</name>
        <dbReference type="ChEBI" id="CHEBI:57692"/>
    </cofactor>
</comment>
<dbReference type="PROSITE" id="PS00623">
    <property type="entry name" value="GMC_OXRED_1"/>
    <property type="match status" value="1"/>
</dbReference>
<keyword evidence="3 4" id="KW-0274">FAD</keyword>
<dbReference type="eggNOG" id="KOG1238">
    <property type="taxonomic scope" value="Eukaryota"/>
</dbReference>
<dbReference type="EMBL" id="AMWN01000006">
    <property type="protein sequence ID" value="EXJ83082.1"/>
    <property type="molecule type" value="Genomic_DNA"/>
</dbReference>
<comment type="similarity">
    <text evidence="1 4">Belongs to the GMC oxidoreductase family.</text>
</comment>
<dbReference type="PANTHER" id="PTHR11552:SF134">
    <property type="entry name" value="GLUCOSE-METHANOL-CHOLINE OXIDOREDUCTASE N-TERMINAL DOMAIN-CONTAINING PROTEIN"/>
    <property type="match status" value="1"/>
</dbReference>
<evidence type="ECO:0000256" key="4">
    <source>
        <dbReference type="RuleBase" id="RU003968"/>
    </source>
</evidence>
<protein>
    <recommendedName>
        <fullName evidence="5 6">Glucose-methanol-choline oxidoreductase N-terminal domain-containing protein</fullName>
    </recommendedName>
</protein>
<feature type="domain" description="Glucose-methanol-choline oxidoreductase N-terminal" evidence="6">
    <location>
        <begin position="264"/>
        <end position="278"/>
    </location>
</feature>
<dbReference type="PIRSF" id="PIRSF000137">
    <property type="entry name" value="Alcohol_oxidase"/>
    <property type="match status" value="1"/>
</dbReference>
<proteinExistence type="inferred from homology"/>
<sequence length="567" mass="63184">MPETYEFIVVGAGAAGAVLAAHLAHSKKAPSVLLIEAGGKNDSKANRVDAERWLHRMIPAQNWGYKTVPIKGFDGSVIEYDRGKGLGGSTSINFSVWTIGPRDDHDEIAHLVGDDEWAWENAKQRYKRLESYHASSPDIPDDCKKYLDPKPEDHGFNGPIHVGFPRIWERTFHSLMELWLAHGTEPNLDHNSGDPIGLSICASTAYKGVRSTSADALIGAPSNLEILVDTEVCRVLFDGSKAVGVETFDGRKFYASKEIILSAGAQDTPRILMHSGIGPADQLGSFNIPVVKANSNVGQHMKDHHHVMLSFERADHTTDRHRFYKSKELQADARAQWERDGTGPLSEYGCALGLAYLKLDGIYATEEFQKLPESQKQFLQKPTIPHYEVLLNVAHTPYFLDPENAAAGTTVFLFLLNQQSTGTVTLRSSDPKVPLVFDPNYFSHPFDRRLAVELTREVCKVFKNPKFTEHTTAHLLTPKSESEEDIIDFWKRNSSSTWHMMGTARMGRDEKDSVVDRDFKVFGVEKLRVADMSVIPIVANNHIQSTAYLTGLTAADKLVAEYRLDVL</sequence>
<dbReference type="Pfam" id="PF05199">
    <property type="entry name" value="GMC_oxred_C"/>
    <property type="match status" value="1"/>
</dbReference>
<dbReference type="GO" id="GO:0050660">
    <property type="term" value="F:flavin adenine dinucleotide binding"/>
    <property type="evidence" value="ECO:0007669"/>
    <property type="project" value="InterPro"/>
</dbReference>
<evidence type="ECO:0000256" key="3">
    <source>
        <dbReference type="PIRSR" id="PIRSR000137-2"/>
    </source>
</evidence>
<feature type="active site" description="Proton donor" evidence="2">
    <location>
        <position position="499"/>
    </location>
</feature>
<evidence type="ECO:0000313" key="7">
    <source>
        <dbReference type="EMBL" id="EXJ83082.1"/>
    </source>
</evidence>
<dbReference type="PROSITE" id="PS00624">
    <property type="entry name" value="GMC_OXRED_2"/>
    <property type="match status" value="1"/>
</dbReference>
<dbReference type="HOGENOM" id="CLU_002865_6_3_1"/>
<dbReference type="Gene3D" id="3.30.560.10">
    <property type="entry name" value="Glucose Oxidase, domain 3"/>
    <property type="match status" value="1"/>
</dbReference>
<evidence type="ECO:0000313" key="8">
    <source>
        <dbReference type="Proteomes" id="UP000019484"/>
    </source>
</evidence>
<dbReference type="Pfam" id="PF00732">
    <property type="entry name" value="GMC_oxred_N"/>
    <property type="match status" value="1"/>
</dbReference>
<dbReference type="OrthoDB" id="269227at2759"/>
<evidence type="ECO:0000256" key="2">
    <source>
        <dbReference type="PIRSR" id="PIRSR000137-1"/>
    </source>
</evidence>
<dbReference type="GeneID" id="19161567"/>
<dbReference type="RefSeq" id="XP_007725768.1">
    <property type="nucleotide sequence ID" value="XM_007727578.1"/>
</dbReference>
<dbReference type="InterPro" id="IPR000172">
    <property type="entry name" value="GMC_OxRdtase_N"/>
</dbReference>
<dbReference type="SUPFAM" id="SSF51905">
    <property type="entry name" value="FAD/NAD(P)-binding domain"/>
    <property type="match status" value="1"/>
</dbReference>
<dbReference type="SUPFAM" id="SSF54373">
    <property type="entry name" value="FAD-linked reductases, C-terminal domain"/>
    <property type="match status" value="1"/>
</dbReference>